<dbReference type="SMART" id="SM00108">
    <property type="entry name" value="B_lectin"/>
    <property type="match status" value="1"/>
</dbReference>
<evidence type="ECO:0000313" key="4">
    <source>
        <dbReference type="Proteomes" id="UP000019678"/>
    </source>
</evidence>
<evidence type="ECO:0000313" key="3">
    <source>
        <dbReference type="EMBL" id="EYF04455.1"/>
    </source>
</evidence>
<dbReference type="PROSITE" id="PS50927">
    <property type="entry name" value="BULB_LECTIN"/>
    <property type="match status" value="1"/>
</dbReference>
<reference evidence="3 4" key="1">
    <citation type="submission" date="2013-05" db="EMBL/GenBank/DDBJ databases">
        <title>Genome assembly of Chondromyces apiculatus DSM 436.</title>
        <authorList>
            <person name="Sharma G."/>
            <person name="Khatri I."/>
            <person name="Kaur C."/>
            <person name="Mayilraj S."/>
            <person name="Subramanian S."/>
        </authorList>
    </citation>
    <scope>NUCLEOTIDE SEQUENCE [LARGE SCALE GENOMIC DNA]</scope>
    <source>
        <strain evidence="3 4">DSM 436</strain>
    </source>
</reference>
<dbReference type="InterPro" id="IPR003609">
    <property type="entry name" value="Pan_app"/>
</dbReference>
<feature type="domain" description="Bulb-type lectin" evidence="2">
    <location>
        <begin position="25"/>
        <end position="135"/>
    </location>
</feature>
<keyword evidence="1" id="KW-0732">Signal</keyword>
<evidence type="ECO:0000259" key="2">
    <source>
        <dbReference type="PROSITE" id="PS50927"/>
    </source>
</evidence>
<accession>A0A017T6P0</accession>
<gene>
    <name evidence="3" type="ORF">CAP_4423</name>
</gene>
<feature type="chain" id="PRO_5001496659" description="Bulb-type lectin domain-containing protein" evidence="1">
    <location>
        <begin position="25"/>
        <end position="229"/>
    </location>
</feature>
<dbReference type="Gene3D" id="3.50.4.10">
    <property type="entry name" value="Hepatocyte Growth Factor"/>
    <property type="match status" value="1"/>
</dbReference>
<dbReference type="Proteomes" id="UP000019678">
    <property type="component" value="Unassembled WGS sequence"/>
</dbReference>
<sequence>MKKLALALSLAVSTLAAAPSIAQADGTLSPDEFLFPGQRVTAPGCYYRMRMQSDGNLVVAGGTGSTGYLWQTNTVGSGYFVAMQTDGNFVMYDWDGVPIWSSDTWGHPGSVMDMQSDGNAVVYSPGGSPLWASDTDGQSLGQSPCRSPSVSTQLDVGYDRPGGDYAVFNLSRGWEVDCAYACSQDAACQSFTYAPPGFHGPSAVCILKSSVPGAVHIGNGVISGRILRD</sequence>
<dbReference type="RefSeq" id="WP_052375615.1">
    <property type="nucleotide sequence ID" value="NZ_ASRX01000033.1"/>
</dbReference>
<dbReference type="AlphaFoldDB" id="A0A017T6P0"/>
<keyword evidence="4" id="KW-1185">Reference proteome</keyword>
<dbReference type="OrthoDB" id="8443920at2"/>
<dbReference type="SUPFAM" id="SSF51110">
    <property type="entry name" value="alpha-D-mannose-specific plant lectins"/>
    <property type="match status" value="1"/>
</dbReference>
<comment type="caution">
    <text evidence="3">The sequence shown here is derived from an EMBL/GenBank/DDBJ whole genome shotgun (WGS) entry which is preliminary data.</text>
</comment>
<dbReference type="Gene3D" id="2.90.10.10">
    <property type="entry name" value="Bulb-type lectin domain"/>
    <property type="match status" value="2"/>
</dbReference>
<dbReference type="EMBL" id="ASRX01000033">
    <property type="protein sequence ID" value="EYF04455.1"/>
    <property type="molecule type" value="Genomic_DNA"/>
</dbReference>
<dbReference type="Pfam" id="PF14295">
    <property type="entry name" value="PAN_4"/>
    <property type="match status" value="1"/>
</dbReference>
<organism evidence="3 4">
    <name type="scientific">Chondromyces apiculatus DSM 436</name>
    <dbReference type="NCBI Taxonomy" id="1192034"/>
    <lineage>
        <taxon>Bacteria</taxon>
        <taxon>Pseudomonadati</taxon>
        <taxon>Myxococcota</taxon>
        <taxon>Polyangia</taxon>
        <taxon>Polyangiales</taxon>
        <taxon>Polyangiaceae</taxon>
        <taxon>Chondromyces</taxon>
    </lineage>
</organism>
<protein>
    <recommendedName>
        <fullName evidence="2">Bulb-type lectin domain-containing protein</fullName>
    </recommendedName>
</protein>
<dbReference type="InterPro" id="IPR001480">
    <property type="entry name" value="Bulb-type_lectin_dom"/>
</dbReference>
<dbReference type="CDD" id="cd00028">
    <property type="entry name" value="B_lectin"/>
    <property type="match status" value="1"/>
</dbReference>
<dbReference type="eggNOG" id="COG1404">
    <property type="taxonomic scope" value="Bacteria"/>
</dbReference>
<dbReference type="InterPro" id="IPR036426">
    <property type="entry name" value="Bulb-type_lectin_dom_sf"/>
</dbReference>
<name>A0A017T6P0_9BACT</name>
<evidence type="ECO:0000256" key="1">
    <source>
        <dbReference type="SAM" id="SignalP"/>
    </source>
</evidence>
<feature type="signal peptide" evidence="1">
    <location>
        <begin position="1"/>
        <end position="24"/>
    </location>
</feature>
<proteinExistence type="predicted"/>